<gene>
    <name evidence="2" type="ORF">TCIL3000_10_2460</name>
</gene>
<feature type="compositionally biased region" description="Basic and acidic residues" evidence="1">
    <location>
        <begin position="409"/>
        <end position="421"/>
    </location>
</feature>
<dbReference type="VEuPathDB" id="TriTrypDB:TcIL3000_10_2460"/>
<proteinExistence type="predicted"/>
<organism evidence="2">
    <name type="scientific">Trypanosoma congolense (strain IL3000)</name>
    <dbReference type="NCBI Taxonomy" id="1068625"/>
    <lineage>
        <taxon>Eukaryota</taxon>
        <taxon>Discoba</taxon>
        <taxon>Euglenozoa</taxon>
        <taxon>Kinetoplastea</taxon>
        <taxon>Metakinetoplastina</taxon>
        <taxon>Trypanosomatida</taxon>
        <taxon>Trypanosomatidae</taxon>
        <taxon>Trypanosoma</taxon>
        <taxon>Nannomonas</taxon>
    </lineage>
</organism>
<dbReference type="AlphaFoldDB" id="G0UVS0"/>
<feature type="compositionally biased region" description="Low complexity" evidence="1">
    <location>
        <begin position="43"/>
        <end position="52"/>
    </location>
</feature>
<evidence type="ECO:0000313" key="2">
    <source>
        <dbReference type="EMBL" id="CCC93486.1"/>
    </source>
</evidence>
<dbReference type="EMBL" id="HE575323">
    <property type="protein sequence ID" value="CCC93486.1"/>
    <property type="molecule type" value="Genomic_DNA"/>
</dbReference>
<sequence length="421" mass="44840">MNHAPPSGHSPHTDAAAPSDQCVVSSCVRVDSAEESGPPLPSSPQLSESPVSTEGICAQAIARVPPTRPAAPKPSWASPAIGGRSILGRIAPKEVDMSPCIVRNLPPLPHKGGDGVEGPPSFLICPKLPSGAKMKLPANEILQLNEGPGAHRHGRNVRSNIAKRESQSHRRTARHAAVPNYNVVTNDRANGGSSLKYTTPGFTLDTYPCTKPRENLKTTNCYPGQSPRMQPGAGPRRKSRSAREIVGDSGPSGRELLDDATSLVCEHHISGPTEKVAVNGLVSILKPSMRYINKSFSKCSSPSSNRSDSSDIYCNNGGFGTANYHPRDEEDFCLTSGGDVDKGCGPYSSATATNNITETLGNCSKIEEISLRVAYNNFFNDDDIPVVSTRSFTRRANAVETKLTVQKSDSSESREGRGAET</sequence>
<reference evidence="2" key="1">
    <citation type="journal article" date="2012" name="Proc. Natl. Acad. Sci. U.S.A.">
        <title>Antigenic diversity is generated by distinct evolutionary mechanisms in African trypanosome species.</title>
        <authorList>
            <person name="Jackson A.P."/>
            <person name="Berry A."/>
            <person name="Aslett M."/>
            <person name="Allison H.C."/>
            <person name="Burton P."/>
            <person name="Vavrova-Anderson J."/>
            <person name="Brown R."/>
            <person name="Browne H."/>
            <person name="Corton N."/>
            <person name="Hauser H."/>
            <person name="Gamble J."/>
            <person name="Gilderthorp R."/>
            <person name="Marcello L."/>
            <person name="McQuillan J."/>
            <person name="Otto T.D."/>
            <person name="Quail M.A."/>
            <person name="Sanders M.J."/>
            <person name="van Tonder A."/>
            <person name="Ginger M.L."/>
            <person name="Field M.C."/>
            <person name="Barry J.D."/>
            <person name="Hertz-Fowler C."/>
            <person name="Berriman M."/>
        </authorList>
    </citation>
    <scope>NUCLEOTIDE SEQUENCE</scope>
    <source>
        <strain evidence="2">IL3000</strain>
    </source>
</reference>
<feature type="region of interest" description="Disordered" evidence="1">
    <location>
        <begin position="1"/>
        <end position="53"/>
    </location>
</feature>
<name>G0UVS0_TRYCI</name>
<protein>
    <submittedName>
        <fullName evidence="2">Uncharacterized protein</fullName>
    </submittedName>
</protein>
<feature type="region of interest" description="Disordered" evidence="1">
    <location>
        <begin position="401"/>
        <end position="421"/>
    </location>
</feature>
<feature type="region of interest" description="Disordered" evidence="1">
    <location>
        <begin position="216"/>
        <end position="253"/>
    </location>
</feature>
<accession>G0UVS0</accession>
<evidence type="ECO:0000256" key="1">
    <source>
        <dbReference type="SAM" id="MobiDB-lite"/>
    </source>
</evidence>